<reference evidence="2" key="2">
    <citation type="journal article" date="2023" name="Plants (Basel)">
        <title>Annotation of the Turnera subulata (Passifloraceae) Draft Genome Reveals the S-Locus Evolved after the Divergence of Turneroideae from Passifloroideae in a Stepwise Manner.</title>
        <authorList>
            <person name="Henning P.M."/>
            <person name="Roalson E.H."/>
            <person name="Mir W."/>
            <person name="McCubbin A.G."/>
            <person name="Shore J.S."/>
        </authorList>
    </citation>
    <scope>NUCLEOTIDE SEQUENCE</scope>
    <source>
        <strain evidence="2">F60SS</strain>
    </source>
</reference>
<comment type="caution">
    <text evidence="2">The sequence shown here is derived from an EMBL/GenBank/DDBJ whole genome shotgun (WGS) entry which is preliminary data.</text>
</comment>
<sequence>MPTSVQDQPPTHHRHTATSRWPTGRGIFLHRRKRPVVQLGGKSPQTRGFSLARILRKMRLSSLKLKYLSMLRKLKLKKCNRSNTIKDSHEAGPTLEANQIKLRMENSLLVGGPGLGGSLSSSFC</sequence>
<gene>
    <name evidence="2" type="ORF">Tsubulata_033452</name>
</gene>
<dbReference type="Proteomes" id="UP001141552">
    <property type="component" value="Unassembled WGS sequence"/>
</dbReference>
<dbReference type="AlphaFoldDB" id="A0A9Q0FP59"/>
<evidence type="ECO:0000313" key="3">
    <source>
        <dbReference type="Proteomes" id="UP001141552"/>
    </source>
</evidence>
<name>A0A9Q0FP59_9ROSI</name>
<reference evidence="2" key="1">
    <citation type="submission" date="2022-02" db="EMBL/GenBank/DDBJ databases">
        <authorList>
            <person name="Henning P.M."/>
            <person name="McCubbin A.G."/>
            <person name="Shore J.S."/>
        </authorList>
    </citation>
    <scope>NUCLEOTIDE SEQUENCE</scope>
    <source>
        <strain evidence="2">F60SS</strain>
        <tissue evidence="2">Leaves</tissue>
    </source>
</reference>
<accession>A0A9Q0FP59</accession>
<evidence type="ECO:0000313" key="2">
    <source>
        <dbReference type="EMBL" id="KAJ4835144.1"/>
    </source>
</evidence>
<protein>
    <submittedName>
        <fullName evidence="2">Uncharacterized protein</fullName>
    </submittedName>
</protein>
<dbReference type="EMBL" id="JAKUCV010004512">
    <property type="protein sequence ID" value="KAJ4835144.1"/>
    <property type="molecule type" value="Genomic_DNA"/>
</dbReference>
<keyword evidence="3" id="KW-1185">Reference proteome</keyword>
<organism evidence="2 3">
    <name type="scientific">Turnera subulata</name>
    <dbReference type="NCBI Taxonomy" id="218843"/>
    <lineage>
        <taxon>Eukaryota</taxon>
        <taxon>Viridiplantae</taxon>
        <taxon>Streptophyta</taxon>
        <taxon>Embryophyta</taxon>
        <taxon>Tracheophyta</taxon>
        <taxon>Spermatophyta</taxon>
        <taxon>Magnoliopsida</taxon>
        <taxon>eudicotyledons</taxon>
        <taxon>Gunneridae</taxon>
        <taxon>Pentapetalae</taxon>
        <taxon>rosids</taxon>
        <taxon>fabids</taxon>
        <taxon>Malpighiales</taxon>
        <taxon>Passifloraceae</taxon>
        <taxon>Turnera</taxon>
    </lineage>
</organism>
<dbReference type="PANTHER" id="PTHR34788">
    <property type="entry name" value="F15I1.22"/>
    <property type="match status" value="1"/>
</dbReference>
<dbReference type="PANTHER" id="PTHR34788:SF4">
    <property type="entry name" value="F15I1.22"/>
    <property type="match status" value="1"/>
</dbReference>
<evidence type="ECO:0000256" key="1">
    <source>
        <dbReference type="SAM" id="MobiDB-lite"/>
    </source>
</evidence>
<proteinExistence type="predicted"/>
<feature type="region of interest" description="Disordered" evidence="1">
    <location>
        <begin position="1"/>
        <end position="24"/>
    </location>
</feature>